<dbReference type="NCBIfam" id="TIGR01512">
    <property type="entry name" value="ATPase-IB2_Cd"/>
    <property type="match status" value="1"/>
</dbReference>
<feature type="compositionally biased region" description="Basic and acidic residues" evidence="16">
    <location>
        <begin position="7"/>
        <end position="18"/>
    </location>
</feature>
<evidence type="ECO:0000313" key="20">
    <source>
        <dbReference type="Proteomes" id="UP000252189"/>
    </source>
</evidence>
<dbReference type="GO" id="GO:0016020">
    <property type="term" value="C:membrane"/>
    <property type="evidence" value="ECO:0007669"/>
    <property type="project" value="InterPro"/>
</dbReference>
<dbReference type="Gene3D" id="3.40.1110.10">
    <property type="entry name" value="Calcium-transporting ATPase, cytoplasmic domain N"/>
    <property type="match status" value="1"/>
</dbReference>
<dbReference type="PANTHER" id="PTHR48085:SF5">
    <property type="entry name" value="CADMIUM_ZINC-TRANSPORTING ATPASE HMA4-RELATED"/>
    <property type="match status" value="1"/>
</dbReference>
<evidence type="ECO:0000256" key="14">
    <source>
        <dbReference type="ARBA" id="ARBA00023065"/>
    </source>
</evidence>
<keyword evidence="4" id="KW-0813">Transport</keyword>
<dbReference type="Pfam" id="PF00403">
    <property type="entry name" value="HMA"/>
    <property type="match status" value="2"/>
</dbReference>
<organism evidence="19 20">
    <name type="scientific">Haloplanus salinus</name>
    <dbReference type="NCBI Taxonomy" id="1126245"/>
    <lineage>
        <taxon>Archaea</taxon>
        <taxon>Methanobacteriati</taxon>
        <taxon>Methanobacteriota</taxon>
        <taxon>Stenosarchaea group</taxon>
        <taxon>Halobacteria</taxon>
        <taxon>Halobacteriales</taxon>
        <taxon>Haloferacaceae</taxon>
        <taxon>Haloplanus</taxon>
    </lineage>
</organism>
<dbReference type="PRINTS" id="PR00941">
    <property type="entry name" value="CDATPASE"/>
</dbReference>
<name>A0A368NBC7_9EURY</name>
<dbReference type="InterPro" id="IPR036163">
    <property type="entry name" value="HMA_dom_sf"/>
</dbReference>
<feature type="transmembrane region" description="Helical" evidence="17">
    <location>
        <begin position="184"/>
        <end position="205"/>
    </location>
</feature>
<keyword evidence="8" id="KW-0547">Nucleotide-binding</keyword>
<evidence type="ECO:0000313" key="19">
    <source>
        <dbReference type="EMBL" id="RCU46895.1"/>
    </source>
</evidence>
<comment type="subcellular location">
    <subcellularLocation>
        <location evidence="1">Endomembrane system</location>
        <topology evidence="1">Multi-pass membrane protein</topology>
    </subcellularLocation>
</comment>
<dbReference type="SUPFAM" id="SSF81653">
    <property type="entry name" value="Calcium ATPase, transduction domain A"/>
    <property type="match status" value="1"/>
</dbReference>
<evidence type="ECO:0000256" key="8">
    <source>
        <dbReference type="ARBA" id="ARBA00022741"/>
    </source>
</evidence>
<dbReference type="OrthoDB" id="8588at2157"/>
<dbReference type="InterPro" id="IPR023214">
    <property type="entry name" value="HAD_sf"/>
</dbReference>
<protein>
    <recommendedName>
        <fullName evidence="3">P-type Cu(+) transporter</fullName>
        <ecNumber evidence="3">7.2.2.8</ecNumber>
    </recommendedName>
</protein>
<evidence type="ECO:0000256" key="10">
    <source>
        <dbReference type="ARBA" id="ARBA00022840"/>
    </source>
</evidence>
<proteinExistence type="inferred from homology"/>
<dbReference type="Gene3D" id="3.40.50.1000">
    <property type="entry name" value="HAD superfamily/HAD-like"/>
    <property type="match status" value="1"/>
</dbReference>
<dbReference type="EMBL" id="QPHM01000001">
    <property type="protein sequence ID" value="RCU46895.1"/>
    <property type="molecule type" value="Genomic_DNA"/>
</dbReference>
<feature type="region of interest" description="Disordered" evidence="16">
    <location>
        <begin position="1"/>
        <end position="25"/>
    </location>
</feature>
<keyword evidence="6" id="KW-0479">Metal-binding</keyword>
<dbReference type="Gene3D" id="3.30.70.100">
    <property type="match status" value="2"/>
</dbReference>
<evidence type="ECO:0000256" key="13">
    <source>
        <dbReference type="ARBA" id="ARBA00023008"/>
    </source>
</evidence>
<dbReference type="Gene3D" id="2.70.150.10">
    <property type="entry name" value="Calcium-transporting ATPase, cytoplasmic transduction domain A"/>
    <property type="match status" value="1"/>
</dbReference>
<dbReference type="SFLD" id="SFLDF00027">
    <property type="entry name" value="p-type_atpase"/>
    <property type="match status" value="1"/>
</dbReference>
<dbReference type="GO" id="GO:0005507">
    <property type="term" value="F:copper ion binding"/>
    <property type="evidence" value="ECO:0007669"/>
    <property type="project" value="InterPro"/>
</dbReference>
<keyword evidence="11" id="KW-1278">Translocase</keyword>
<dbReference type="PRINTS" id="PR00119">
    <property type="entry name" value="CATATPASE"/>
</dbReference>
<evidence type="ECO:0000256" key="5">
    <source>
        <dbReference type="ARBA" id="ARBA00022692"/>
    </source>
</evidence>
<dbReference type="InterPro" id="IPR006122">
    <property type="entry name" value="HMA_Cu_ion-bd"/>
</dbReference>
<feature type="domain" description="HMA" evidence="18">
    <location>
        <begin position="29"/>
        <end position="95"/>
    </location>
</feature>
<keyword evidence="7" id="KW-0677">Repeat</keyword>
<feature type="transmembrane region" description="Helical" evidence="17">
    <location>
        <begin position="217"/>
        <end position="236"/>
    </location>
</feature>
<dbReference type="SFLD" id="SFLDS00003">
    <property type="entry name" value="Haloacid_Dehalogenase"/>
    <property type="match status" value="1"/>
</dbReference>
<evidence type="ECO:0000256" key="17">
    <source>
        <dbReference type="SAM" id="Phobius"/>
    </source>
</evidence>
<dbReference type="GO" id="GO:0140581">
    <property type="term" value="F:P-type monovalent copper transporter activity"/>
    <property type="evidence" value="ECO:0007669"/>
    <property type="project" value="UniProtKB-EC"/>
</dbReference>
<dbReference type="InterPro" id="IPR023299">
    <property type="entry name" value="ATPase_P-typ_cyto_dom_N"/>
</dbReference>
<dbReference type="GO" id="GO:0005524">
    <property type="term" value="F:ATP binding"/>
    <property type="evidence" value="ECO:0007669"/>
    <property type="project" value="UniProtKB-KW"/>
</dbReference>
<dbReference type="InterPro" id="IPR008250">
    <property type="entry name" value="ATPase_P-typ_transduc_dom_A_sf"/>
</dbReference>
<keyword evidence="13" id="KW-0186">Copper</keyword>
<evidence type="ECO:0000256" key="3">
    <source>
        <dbReference type="ARBA" id="ARBA00012517"/>
    </source>
</evidence>
<dbReference type="InterPro" id="IPR044492">
    <property type="entry name" value="P_typ_ATPase_HD_dom"/>
</dbReference>
<dbReference type="PANTHER" id="PTHR48085">
    <property type="entry name" value="CADMIUM/ZINC-TRANSPORTING ATPASE HMA2-RELATED"/>
    <property type="match status" value="1"/>
</dbReference>
<keyword evidence="15 17" id="KW-0472">Membrane</keyword>
<keyword evidence="5 17" id="KW-0812">Transmembrane</keyword>
<evidence type="ECO:0000256" key="7">
    <source>
        <dbReference type="ARBA" id="ARBA00022737"/>
    </source>
</evidence>
<dbReference type="NCBIfam" id="TIGR01494">
    <property type="entry name" value="ATPase_P-type"/>
    <property type="match status" value="2"/>
</dbReference>
<keyword evidence="14" id="KW-0406">Ion transport</keyword>
<reference evidence="19 20" key="1">
    <citation type="submission" date="2018-07" db="EMBL/GenBank/DDBJ databases">
        <title>Genome sequences of Haloplanus salinus JCM 18368T.</title>
        <authorList>
            <person name="Kim Y.B."/>
            <person name="Roh S.W."/>
        </authorList>
    </citation>
    <scope>NUCLEOTIDE SEQUENCE [LARGE SCALE GENOMIC DNA]</scope>
    <source>
        <strain evidence="19 20">JCM 18368</strain>
    </source>
</reference>
<dbReference type="FunFam" id="3.40.50.1000:FF:000144">
    <property type="entry name" value="copper-transporting ATPase 1 isoform X2"/>
    <property type="match status" value="1"/>
</dbReference>
<evidence type="ECO:0000256" key="11">
    <source>
        <dbReference type="ARBA" id="ARBA00022967"/>
    </source>
</evidence>
<evidence type="ECO:0000256" key="4">
    <source>
        <dbReference type="ARBA" id="ARBA00022448"/>
    </source>
</evidence>
<comment type="similarity">
    <text evidence="2">Belongs to the cation transport ATPase (P-type) (TC 3.A.3) family. Type IB subfamily.</text>
</comment>
<comment type="caution">
    <text evidence="19">The sequence shown here is derived from an EMBL/GenBank/DDBJ whole genome shotgun (WGS) entry which is preliminary data.</text>
</comment>
<keyword evidence="12 17" id="KW-1133">Transmembrane helix</keyword>
<evidence type="ECO:0000256" key="6">
    <source>
        <dbReference type="ARBA" id="ARBA00022723"/>
    </source>
</evidence>
<dbReference type="InterPro" id="IPR059000">
    <property type="entry name" value="ATPase_P-type_domA"/>
</dbReference>
<dbReference type="SUPFAM" id="SSF55008">
    <property type="entry name" value="HMA, heavy metal-associated domain"/>
    <property type="match status" value="2"/>
</dbReference>
<feature type="domain" description="HMA" evidence="18">
    <location>
        <begin position="98"/>
        <end position="164"/>
    </location>
</feature>
<dbReference type="AlphaFoldDB" id="A0A368NBC7"/>
<dbReference type="PROSITE" id="PS50846">
    <property type="entry name" value="HMA_2"/>
    <property type="match status" value="2"/>
</dbReference>
<dbReference type="FunFam" id="2.70.150.10:FF:000002">
    <property type="entry name" value="Copper-transporting ATPase 1, putative"/>
    <property type="match status" value="1"/>
</dbReference>
<dbReference type="InterPro" id="IPR001757">
    <property type="entry name" value="P_typ_ATPase"/>
</dbReference>
<keyword evidence="10" id="KW-0067">ATP-binding</keyword>
<evidence type="ECO:0000256" key="12">
    <source>
        <dbReference type="ARBA" id="ARBA00022989"/>
    </source>
</evidence>
<dbReference type="Pfam" id="PF00702">
    <property type="entry name" value="Hydrolase"/>
    <property type="match status" value="1"/>
</dbReference>
<keyword evidence="19" id="KW-0378">Hydrolase</keyword>
<dbReference type="InterPro" id="IPR036412">
    <property type="entry name" value="HAD-like_sf"/>
</dbReference>
<dbReference type="NCBIfam" id="TIGR01525">
    <property type="entry name" value="ATPase-IB_hvy"/>
    <property type="match status" value="1"/>
</dbReference>
<dbReference type="Proteomes" id="UP000252189">
    <property type="component" value="Unassembled WGS sequence"/>
</dbReference>
<dbReference type="GO" id="GO:0016887">
    <property type="term" value="F:ATP hydrolysis activity"/>
    <property type="evidence" value="ECO:0007669"/>
    <property type="project" value="InterPro"/>
</dbReference>
<evidence type="ECO:0000256" key="15">
    <source>
        <dbReference type="ARBA" id="ARBA00023136"/>
    </source>
</evidence>
<dbReference type="RefSeq" id="WP_114448446.1">
    <property type="nucleotide sequence ID" value="NZ_QPHM01000001.1"/>
</dbReference>
<dbReference type="SFLD" id="SFLDG00002">
    <property type="entry name" value="C1.7:_P-type_atpase_like"/>
    <property type="match status" value="1"/>
</dbReference>
<dbReference type="EC" id="7.2.2.8" evidence="3"/>
<evidence type="ECO:0000256" key="16">
    <source>
        <dbReference type="SAM" id="MobiDB-lite"/>
    </source>
</evidence>
<dbReference type="SUPFAM" id="SSF56784">
    <property type="entry name" value="HAD-like"/>
    <property type="match status" value="1"/>
</dbReference>
<accession>A0A368NBC7</accession>
<dbReference type="NCBIfam" id="TIGR00003">
    <property type="entry name" value="copper ion binding protein"/>
    <property type="match status" value="2"/>
</dbReference>
<evidence type="ECO:0000256" key="2">
    <source>
        <dbReference type="ARBA" id="ARBA00006024"/>
    </source>
</evidence>
<dbReference type="SUPFAM" id="SSF81665">
    <property type="entry name" value="Calcium ATPase, transmembrane domain M"/>
    <property type="match status" value="1"/>
</dbReference>
<dbReference type="InterPro" id="IPR051014">
    <property type="entry name" value="Cation_Transport_ATPase_IB"/>
</dbReference>
<dbReference type="InterPro" id="IPR018303">
    <property type="entry name" value="ATPase_P-typ_P_site"/>
</dbReference>
<dbReference type="CDD" id="cd00371">
    <property type="entry name" value="HMA"/>
    <property type="match status" value="2"/>
</dbReference>
<dbReference type="InterPro" id="IPR023298">
    <property type="entry name" value="ATPase_P-typ_TM_dom_sf"/>
</dbReference>
<feature type="transmembrane region" description="Helical" evidence="17">
    <location>
        <begin position="416"/>
        <end position="436"/>
    </location>
</feature>
<evidence type="ECO:0000256" key="9">
    <source>
        <dbReference type="ARBA" id="ARBA00022796"/>
    </source>
</evidence>
<sequence>MNGGSGHGEDAGHDHAPPDTDGVTAIDGASVRASVPSMDCASCAGKVERSVRSLAGVTSVDPRPATGTLVVGYDPDATSDAAIRERVEAAGYDVADTETETLAVPSMDCPSCAGTVESALSRIEGVVDYDARPASGRVAVTYDPARATRGDVVAGIENAGYEVVEGDRGTDSIWRSRRAAKTGVGAGLLLAGIVVEYLGVPNPALVDLLGRTVTLDWALYVLAAAVAGQAILRNGWYSARNRSLDIDFLMSAGVVGAVAVDMPFEAATLAVLFSISELLERYSMDRARTSMSELMDLSPDTATVRRDGDEVTVAVEDVAVGDVVVVRPGERVPVDGVVREGTSAVDESPITGESVPVDAGEGDDVYAGSIVEEGYLEVETTAPAGESTLSKVIDLVEEAERDKSERERFIDRFANYYTPAVVALAVATAAAPPLLLGAPVETWFTRGLTLLVVACPCAFVISTPVSVVSGITSAARNGVLIKGGDRLEAMGEVDAVALDKTGTLTAGELGVTDVVALNGASEDDVLRCAAALERRSEHPVAGAIVDYADERDVADRDVTDFRSITGEGVRADLDGVTHYAGKPALFADLGFDLEHTHVETDGGVAAGDLDPATCDHGTYLDLVNDVLPGLQAEGKTAVLVGTEDELEGVIAVADTVRPEAERSVARLREAGIDRVVMLTGDNERTARAIAAQVGIDADDVYADLLPEDKVDVVRELAADVAAREDARFAWNRTAGGVAMVGDGVNDAPALAAATVGVAMGAAGTDTAIETADVALMGDDLTRLPYLVVLARRANRVIETNVWSSLGVKAVLAAGAPLGLVSVVHAVVIGDMGMSLAVTGNAMRLANVEPEE</sequence>
<keyword evidence="9" id="KW-0187">Copper transport</keyword>
<feature type="transmembrane region" description="Helical" evidence="17">
    <location>
        <begin position="448"/>
        <end position="471"/>
    </location>
</feature>
<evidence type="ECO:0000259" key="18">
    <source>
        <dbReference type="PROSITE" id="PS50846"/>
    </source>
</evidence>
<dbReference type="PROSITE" id="PS00154">
    <property type="entry name" value="ATPASE_E1_E2"/>
    <property type="match status" value="1"/>
</dbReference>
<keyword evidence="20" id="KW-1185">Reference proteome</keyword>
<dbReference type="GO" id="GO:0012505">
    <property type="term" value="C:endomembrane system"/>
    <property type="evidence" value="ECO:0007669"/>
    <property type="project" value="UniProtKB-SubCell"/>
</dbReference>
<dbReference type="InterPro" id="IPR027256">
    <property type="entry name" value="P-typ_ATPase_IB"/>
</dbReference>
<evidence type="ECO:0000256" key="1">
    <source>
        <dbReference type="ARBA" id="ARBA00004127"/>
    </source>
</evidence>
<dbReference type="Pfam" id="PF00122">
    <property type="entry name" value="E1-E2_ATPase"/>
    <property type="match status" value="1"/>
</dbReference>
<dbReference type="InterPro" id="IPR006121">
    <property type="entry name" value="HMA_dom"/>
</dbReference>
<gene>
    <name evidence="19" type="primary">cadA</name>
    <name evidence="19" type="ORF">DU504_05990</name>
</gene>